<dbReference type="Pfam" id="PF11951">
    <property type="entry name" value="Fungal_trans_2"/>
    <property type="match status" value="1"/>
</dbReference>
<feature type="domain" description="Zn(2)-C6 fungal-type" evidence="3">
    <location>
        <begin position="16"/>
        <end position="45"/>
    </location>
</feature>
<accession>A0ABY6UY58</accession>
<dbReference type="InterPro" id="IPR001138">
    <property type="entry name" value="Zn2Cys6_DnaBD"/>
</dbReference>
<name>A0ABY6UY58_BIOOC</name>
<evidence type="ECO:0000313" key="4">
    <source>
        <dbReference type="EMBL" id="VUC36380.1"/>
    </source>
</evidence>
<dbReference type="EMBL" id="CABFNS010000928">
    <property type="protein sequence ID" value="VUC36380.1"/>
    <property type="molecule type" value="Genomic_DNA"/>
</dbReference>
<evidence type="ECO:0000313" key="5">
    <source>
        <dbReference type="Proteomes" id="UP000766486"/>
    </source>
</evidence>
<dbReference type="Proteomes" id="UP000766486">
    <property type="component" value="Unassembled WGS sequence"/>
</dbReference>
<dbReference type="Gene3D" id="4.10.240.10">
    <property type="entry name" value="Zn(2)-C6 fungal-type DNA-binding domain"/>
    <property type="match status" value="1"/>
</dbReference>
<reference evidence="4 5" key="1">
    <citation type="submission" date="2019-06" db="EMBL/GenBank/DDBJ databases">
        <authorList>
            <person name="Broberg M."/>
        </authorList>
    </citation>
    <scope>NUCLEOTIDE SEQUENCE [LARGE SCALE GENOMIC DNA]</scope>
</reference>
<dbReference type="InterPro" id="IPR036864">
    <property type="entry name" value="Zn2-C6_fun-type_DNA-bd_sf"/>
</dbReference>
<gene>
    <name evidence="4" type="ORF">CLO192961_LOCUS441294</name>
</gene>
<comment type="caution">
    <text evidence="4">The sequence shown here is derived from an EMBL/GenBank/DDBJ whole genome shotgun (WGS) entry which is preliminary data.</text>
</comment>
<dbReference type="PANTHER" id="PTHR37534">
    <property type="entry name" value="TRANSCRIPTIONAL ACTIVATOR PROTEIN UGA3"/>
    <property type="match status" value="1"/>
</dbReference>
<protein>
    <recommendedName>
        <fullName evidence="3">Zn(2)-C6 fungal-type domain-containing protein</fullName>
    </recommendedName>
</protein>
<keyword evidence="2" id="KW-0539">Nucleus</keyword>
<organism evidence="4 5">
    <name type="scientific">Bionectria ochroleuca</name>
    <name type="common">Gliocladium roseum</name>
    <dbReference type="NCBI Taxonomy" id="29856"/>
    <lineage>
        <taxon>Eukaryota</taxon>
        <taxon>Fungi</taxon>
        <taxon>Dikarya</taxon>
        <taxon>Ascomycota</taxon>
        <taxon>Pezizomycotina</taxon>
        <taxon>Sordariomycetes</taxon>
        <taxon>Hypocreomycetidae</taxon>
        <taxon>Hypocreales</taxon>
        <taxon>Bionectriaceae</taxon>
        <taxon>Clonostachys</taxon>
    </lineage>
</organism>
<keyword evidence="5" id="KW-1185">Reference proteome</keyword>
<evidence type="ECO:0000256" key="2">
    <source>
        <dbReference type="ARBA" id="ARBA00023242"/>
    </source>
</evidence>
<dbReference type="PROSITE" id="PS50048">
    <property type="entry name" value="ZN2_CY6_FUNGAL_2"/>
    <property type="match status" value="1"/>
</dbReference>
<dbReference type="PROSITE" id="PS00463">
    <property type="entry name" value="ZN2_CY6_FUNGAL_1"/>
    <property type="match status" value="1"/>
</dbReference>
<dbReference type="InterPro" id="IPR021858">
    <property type="entry name" value="Fun_TF"/>
</dbReference>
<dbReference type="PANTHER" id="PTHR37534:SF11">
    <property type="entry name" value="ZN(II)2CYS6 TRANSCRIPTION FACTOR (EUROFUNG)"/>
    <property type="match status" value="1"/>
</dbReference>
<proteinExistence type="predicted"/>
<dbReference type="SMART" id="SM00066">
    <property type="entry name" value="GAL4"/>
    <property type="match status" value="1"/>
</dbReference>
<dbReference type="CDD" id="cd00067">
    <property type="entry name" value="GAL4"/>
    <property type="match status" value="1"/>
</dbReference>
<sequence length="444" mass="49577">MRTNSASTGRGKSRAGCEQCKRRKVKCDEQRPACRRCIARGESCTGNFSFDAWQVERPWLSEDRGAVAVSALENDVLRYWYDNACLTMSLFRPPVNPLSHALSVWLRHSKALRHTLESVAEAHRGGFESDCLTTALHSRGLAISSLQNEVSRLHVSSAKQQMLLRTTLLSSLILCISAPWLDPSGHDFGIAFLTGSNNIIQSLANSHPTDPFAFYLLGLYLYTEAFCSYLVPADKALPSGSSLISIIQSPPYDSYTHPVTGIATTILPLLSDAGKFFRRVLETQTFCPSTYDSLADKLHSWSPSPNAPDQPQLRQLAEGYRSIGLIMLAQTKEASQGLSDEEYLSLLNEVLDVISTLKHLPKEDPLLNWVGPVIIIAGSELPREYEEERQVVEMTAERVSSWTRIHAYMRGGEVAREVWRLRDLGVYTNWLKLMMDQGVALAVW</sequence>
<comment type="subcellular location">
    <subcellularLocation>
        <location evidence="1">Nucleus</location>
    </subcellularLocation>
</comment>
<evidence type="ECO:0000259" key="3">
    <source>
        <dbReference type="PROSITE" id="PS50048"/>
    </source>
</evidence>
<dbReference type="Pfam" id="PF00172">
    <property type="entry name" value="Zn_clus"/>
    <property type="match status" value="1"/>
</dbReference>
<evidence type="ECO:0000256" key="1">
    <source>
        <dbReference type="ARBA" id="ARBA00004123"/>
    </source>
</evidence>
<dbReference type="SUPFAM" id="SSF57701">
    <property type="entry name" value="Zn2/Cys6 DNA-binding domain"/>
    <property type="match status" value="1"/>
</dbReference>